<dbReference type="Proteomes" id="UP000070578">
    <property type="component" value="Unassembled WGS sequence"/>
</dbReference>
<dbReference type="AlphaFoldDB" id="A0A139BXN7"/>
<evidence type="ECO:0000313" key="1">
    <source>
        <dbReference type="EMBL" id="KXS33485.1"/>
    </source>
</evidence>
<sequence>MKRPTLLLFLSANHLHAQHMAGGRIEQQQDFTDTPDGLEAFASFLNTAKCPAYLLTDLIEEDFRHEIVPHLTGGSRTALLKRKFEQFYRGTPFHQATVLKRQKTGRRDVDMLFSALTNPSLITPWLNIILAGQIPLAGIYSVPQVSTPLAKDHPASHLLLISWEKSAGLRQTYFSNHHLQISRLTPVHSDLTFHDAVVKELSRTYQYLKSLSLLPAGQILDVRILCHAADRNELQNKLPVDDDMRYDFADIGDVGKHLGIDQRFTDSDASQIFLYQLVANRPKTNYANAEHTRYHTLWQLRLAFNVSAVVLLLVSASWAALNFWESAGKAAETGDLTFRAQRTAAEAQQIIRGLPATRAPAADMRASVSIMRKLRRYAPVPQTILEPISAVLDRFPKIELNELDWQGNATEAVASNTRADVPAQVITLNGTLQSFDKDYRAALAYLERFQLELGTRGYRVTTLRKPLDVGPNSSLTDQPGAREDTLDFSLKLVWRPPT</sequence>
<proteinExistence type="predicted"/>
<reference evidence="1 2" key="2">
    <citation type="submission" date="2016-03" db="EMBL/GenBank/DDBJ databases">
        <title>New uncultured bacterium of the family Gallionellaceae from acid mine drainage: description and reconstruction of genome based on metagenomic analysis of microbial community.</title>
        <authorList>
            <person name="Kadnikov V."/>
            <person name="Ivasenko D."/>
            <person name="Beletsky A."/>
            <person name="Mardanov A."/>
            <person name="Danilova E."/>
            <person name="Pimenov N."/>
            <person name="Karnachuk O."/>
            <person name="Ravin N."/>
        </authorList>
    </citation>
    <scope>NUCLEOTIDE SEQUENCE [LARGE SCALE GENOMIC DNA]</scope>
    <source>
        <strain evidence="1">ShG14-8</strain>
    </source>
</reference>
<gene>
    <name evidence="1" type="ORF">AWT59_0366</name>
</gene>
<protein>
    <submittedName>
        <fullName evidence="1">Uncharacterized protein</fullName>
    </submittedName>
</protein>
<accession>A0A139BXN7</accession>
<organism evidence="1 2">
    <name type="scientific">Candidatus Gallionella acididurans</name>
    <dbReference type="NCBI Taxonomy" id="1796491"/>
    <lineage>
        <taxon>Bacteria</taxon>
        <taxon>Pseudomonadati</taxon>
        <taxon>Pseudomonadota</taxon>
        <taxon>Betaproteobacteria</taxon>
        <taxon>Nitrosomonadales</taxon>
        <taxon>Gallionellaceae</taxon>
        <taxon>Gallionella</taxon>
    </lineage>
</organism>
<dbReference type="EMBL" id="LSLI01000005">
    <property type="protein sequence ID" value="KXS33485.1"/>
    <property type="molecule type" value="Genomic_DNA"/>
</dbReference>
<evidence type="ECO:0000313" key="2">
    <source>
        <dbReference type="Proteomes" id="UP000070578"/>
    </source>
</evidence>
<name>A0A139BXN7_9PROT</name>
<comment type="caution">
    <text evidence="1">The sequence shown here is derived from an EMBL/GenBank/DDBJ whole genome shotgun (WGS) entry which is preliminary data.</text>
</comment>
<reference evidence="1 2" key="1">
    <citation type="submission" date="2016-02" db="EMBL/GenBank/DDBJ databases">
        <authorList>
            <person name="Wen L."/>
            <person name="He K."/>
            <person name="Yang H."/>
        </authorList>
    </citation>
    <scope>NUCLEOTIDE SEQUENCE [LARGE SCALE GENOMIC DNA]</scope>
    <source>
        <strain evidence="1">ShG14-8</strain>
    </source>
</reference>